<dbReference type="AlphaFoldDB" id="X6MQ74"/>
<dbReference type="InterPro" id="IPR049548">
    <property type="entry name" value="Sina-like_RING"/>
</dbReference>
<dbReference type="GO" id="GO:0061630">
    <property type="term" value="F:ubiquitin protein ligase activity"/>
    <property type="evidence" value="ECO:0007669"/>
    <property type="project" value="TreeGrafter"/>
</dbReference>
<evidence type="ECO:0000256" key="4">
    <source>
        <dbReference type="SAM" id="MobiDB-lite"/>
    </source>
</evidence>
<dbReference type="Pfam" id="PF21362">
    <property type="entry name" value="Sina_RING"/>
    <property type="match status" value="1"/>
</dbReference>
<organism evidence="6 7">
    <name type="scientific">Reticulomyxa filosa</name>
    <dbReference type="NCBI Taxonomy" id="46433"/>
    <lineage>
        <taxon>Eukaryota</taxon>
        <taxon>Sar</taxon>
        <taxon>Rhizaria</taxon>
        <taxon>Retaria</taxon>
        <taxon>Foraminifera</taxon>
        <taxon>Monothalamids</taxon>
        <taxon>Reticulomyxidae</taxon>
        <taxon>Reticulomyxa</taxon>
    </lineage>
</organism>
<feature type="region of interest" description="Disordered" evidence="4">
    <location>
        <begin position="106"/>
        <end position="126"/>
    </location>
</feature>
<keyword evidence="3" id="KW-0862">Zinc</keyword>
<evidence type="ECO:0000313" key="6">
    <source>
        <dbReference type="EMBL" id="ETO15801.1"/>
    </source>
</evidence>
<evidence type="ECO:0000256" key="1">
    <source>
        <dbReference type="ARBA" id="ARBA00022723"/>
    </source>
</evidence>
<keyword evidence="1" id="KW-0479">Metal-binding</keyword>
<evidence type="ECO:0000256" key="2">
    <source>
        <dbReference type="ARBA" id="ARBA00022771"/>
    </source>
</evidence>
<dbReference type="GO" id="GO:0031624">
    <property type="term" value="F:ubiquitin conjugating enzyme binding"/>
    <property type="evidence" value="ECO:0007669"/>
    <property type="project" value="TreeGrafter"/>
</dbReference>
<dbReference type="EMBL" id="ASPP01018791">
    <property type="protein sequence ID" value="ETO15801.1"/>
    <property type="molecule type" value="Genomic_DNA"/>
</dbReference>
<feature type="domain" description="E3 ubiquitin-protein ligase Sina-like RING finger" evidence="5">
    <location>
        <begin position="159"/>
        <end position="193"/>
    </location>
</feature>
<name>X6MQ74_RETFI</name>
<dbReference type="CDD" id="cd16571">
    <property type="entry name" value="RING-HC_SIAHs"/>
    <property type="match status" value="1"/>
</dbReference>
<accession>X6MQ74</accession>
<dbReference type="PANTHER" id="PTHR45877">
    <property type="entry name" value="E3 UBIQUITIN-PROTEIN LIGASE SIAH2"/>
    <property type="match status" value="1"/>
</dbReference>
<feature type="compositionally biased region" description="Basic and acidic residues" evidence="4">
    <location>
        <begin position="40"/>
        <end position="58"/>
    </location>
</feature>
<dbReference type="GO" id="GO:0043161">
    <property type="term" value="P:proteasome-mediated ubiquitin-dependent protein catabolic process"/>
    <property type="evidence" value="ECO:0007669"/>
    <property type="project" value="TreeGrafter"/>
</dbReference>
<evidence type="ECO:0000313" key="7">
    <source>
        <dbReference type="Proteomes" id="UP000023152"/>
    </source>
</evidence>
<dbReference type="PANTHER" id="PTHR45877:SF3">
    <property type="entry name" value="E3 UBIQUITIN-PROTEIN LIGASE"/>
    <property type="match status" value="1"/>
</dbReference>
<dbReference type="InterPro" id="IPR004162">
    <property type="entry name" value="SINA-like_animal"/>
</dbReference>
<evidence type="ECO:0000259" key="5">
    <source>
        <dbReference type="Pfam" id="PF21362"/>
    </source>
</evidence>
<evidence type="ECO:0000256" key="3">
    <source>
        <dbReference type="ARBA" id="ARBA00022833"/>
    </source>
</evidence>
<feature type="region of interest" description="Disordered" evidence="4">
    <location>
        <begin position="25"/>
        <end position="58"/>
    </location>
</feature>
<dbReference type="Proteomes" id="UP000023152">
    <property type="component" value="Unassembled WGS sequence"/>
</dbReference>
<dbReference type="GO" id="GO:0005737">
    <property type="term" value="C:cytoplasm"/>
    <property type="evidence" value="ECO:0007669"/>
    <property type="project" value="TreeGrafter"/>
</dbReference>
<reference evidence="6 7" key="1">
    <citation type="journal article" date="2013" name="Curr. Biol.">
        <title>The Genome of the Foraminiferan Reticulomyxa filosa.</title>
        <authorList>
            <person name="Glockner G."/>
            <person name="Hulsmann N."/>
            <person name="Schleicher M."/>
            <person name="Noegel A.A."/>
            <person name="Eichinger L."/>
            <person name="Gallinger C."/>
            <person name="Pawlowski J."/>
            <person name="Sierra R."/>
            <person name="Euteneuer U."/>
            <person name="Pillet L."/>
            <person name="Moustafa A."/>
            <person name="Platzer M."/>
            <person name="Groth M."/>
            <person name="Szafranski K."/>
            <person name="Schliwa M."/>
        </authorList>
    </citation>
    <scope>NUCLEOTIDE SEQUENCE [LARGE SCALE GENOMIC DNA]</scope>
</reference>
<keyword evidence="7" id="KW-1185">Reference proteome</keyword>
<comment type="caution">
    <text evidence="6">The sequence shown here is derived from an EMBL/GenBank/DDBJ whole genome shotgun (WGS) entry which is preliminary data.</text>
</comment>
<sequence>MSRQPLKHTLTEMLRDDNLINLVQSDEEQENKSVKSKKKVQQDGKKQGEDKDGIKKDRSVVVVRPLKKMRLETDHYASGNVSTRHVRHEKIETSVCSKTSQAKVGIGTETGTGTETSGTTTPTTTLTRTIPTKQNEEEEEKVQKAGGNENEGGGLSFKCSSCRDLLCGRIYQCTEGHLLCEECHGRMTQCPQCHKLFPKAENGGIRNRALEQLLEKSIYSHLKRKDKDKDNDHLSLTSFLPPPSHVKQWWSFERLDVLCHGTHLARTRTRILCRGLLTFNSAPFTKHYADKHAAKDNHTDHILPSPPLLDHSHSNHSQHQIHVDEDSHCCHPHPPSPSKMYEFSHSIKFPGSAVKAILHSLLSSNSQKQATENISNNNGNNNNVLFLKWQKICQFADGAKFFLLLRFIGTELRVLLRCLNLKHIFNEDDYILKTIVPYVQKYEQHFIDFYQKNNQDYNNNNNNNNNNKIIIIMK</sequence>
<proteinExistence type="predicted"/>
<dbReference type="OrthoDB" id="941555at2759"/>
<protein>
    <recommendedName>
        <fullName evidence="5">E3 ubiquitin-protein ligase Sina-like RING finger domain-containing protein</fullName>
    </recommendedName>
</protein>
<gene>
    <name evidence="6" type="ORF">RFI_21564</name>
</gene>
<keyword evidence="2" id="KW-0863">Zinc-finger</keyword>
<dbReference type="GO" id="GO:0008270">
    <property type="term" value="F:zinc ion binding"/>
    <property type="evidence" value="ECO:0007669"/>
    <property type="project" value="UniProtKB-KW"/>
</dbReference>